<dbReference type="Pfam" id="PF13480">
    <property type="entry name" value="Acetyltransf_6"/>
    <property type="match status" value="1"/>
</dbReference>
<sequence length="384" mass="42097">MSRAYTDFPRALEDPAVSVVLQSELDPGLVREWDQCVIDHPGADITQHVGWGRLRSSVGFEPSFLLAFRGARLVGGAQLLRRQVRLAGGIGYLPYGPLIFAEDGRAEVRDALCTALRDLSWLGLSALFIQPPDGAHDITNELYDLGFRPSEAGIAPRASTRIDLTQPEQELKAGLGRKLRRWTNRWEQRGVRVRQGGEGDLPLLAELLEQTAERHGFKPLSLSYLRRLYRELAPGGRAKLFVGEIDGDPVAASLMTACGGVLKTRVSGFERSRSTLELRAPAAVRWSAIRWAKANGFDYFDFGGISERSTDALLSGERVDTAALPGPDQFKISFGGSAYRYPTPVELIGSPALRHAYHLSKHVPGADRVQSVLRAAFRGGLAAR</sequence>
<keyword evidence="5" id="KW-0012">Acyltransferase</keyword>
<protein>
    <submittedName>
        <fullName evidence="8">Peptidoglycan bridge formation glycyltransferase FemA/FemB family protein</fullName>
    </submittedName>
</protein>
<dbReference type="SUPFAM" id="SSF55729">
    <property type="entry name" value="Acyl-CoA N-acyltransferases (Nat)"/>
    <property type="match status" value="2"/>
</dbReference>
<dbReference type="Proteomes" id="UP001428817">
    <property type="component" value="Unassembled WGS sequence"/>
</dbReference>
<evidence type="ECO:0000256" key="6">
    <source>
        <dbReference type="ARBA" id="ARBA00023316"/>
    </source>
</evidence>
<dbReference type="InterPro" id="IPR003447">
    <property type="entry name" value="FEMABX"/>
</dbReference>
<evidence type="ECO:0000313" key="8">
    <source>
        <dbReference type="EMBL" id="GAA5148330.1"/>
    </source>
</evidence>
<dbReference type="InterPro" id="IPR050644">
    <property type="entry name" value="PG_Glycine_Bridge_Synth"/>
</dbReference>
<proteinExistence type="inferred from homology"/>
<keyword evidence="6" id="KW-0961">Cell wall biogenesis/degradation</keyword>
<dbReference type="PANTHER" id="PTHR36174">
    <property type="entry name" value="LIPID II:GLYCINE GLYCYLTRANSFERASE"/>
    <property type="match status" value="1"/>
</dbReference>
<dbReference type="Gene3D" id="3.40.630.30">
    <property type="match status" value="2"/>
</dbReference>
<name>A0ABP9PQY1_9PSEU</name>
<dbReference type="PROSITE" id="PS51191">
    <property type="entry name" value="FEMABX"/>
    <property type="match status" value="1"/>
</dbReference>
<feature type="domain" description="BioF2-like acetyltransferase" evidence="7">
    <location>
        <begin position="177"/>
        <end position="307"/>
    </location>
</feature>
<dbReference type="RefSeq" id="WP_185062631.1">
    <property type="nucleotide sequence ID" value="NZ_BAABJP010000004.1"/>
</dbReference>
<dbReference type="EMBL" id="BAABJP010000004">
    <property type="protein sequence ID" value="GAA5148330.1"/>
    <property type="molecule type" value="Genomic_DNA"/>
</dbReference>
<gene>
    <name evidence="8" type="ORF">GCM10023321_10440</name>
</gene>
<dbReference type="InterPro" id="IPR016181">
    <property type="entry name" value="Acyl_CoA_acyltransferase"/>
</dbReference>
<evidence type="ECO:0000256" key="4">
    <source>
        <dbReference type="ARBA" id="ARBA00022984"/>
    </source>
</evidence>
<evidence type="ECO:0000256" key="1">
    <source>
        <dbReference type="ARBA" id="ARBA00009943"/>
    </source>
</evidence>
<keyword evidence="9" id="KW-1185">Reference proteome</keyword>
<dbReference type="PANTHER" id="PTHR36174:SF1">
    <property type="entry name" value="LIPID II:GLYCINE GLYCYLTRANSFERASE"/>
    <property type="match status" value="1"/>
</dbReference>
<keyword evidence="3" id="KW-0133">Cell shape</keyword>
<evidence type="ECO:0000256" key="2">
    <source>
        <dbReference type="ARBA" id="ARBA00022679"/>
    </source>
</evidence>
<evidence type="ECO:0000313" key="9">
    <source>
        <dbReference type="Proteomes" id="UP001428817"/>
    </source>
</evidence>
<keyword evidence="4" id="KW-0573">Peptidoglycan synthesis</keyword>
<comment type="similarity">
    <text evidence="1">Belongs to the FemABX family.</text>
</comment>
<accession>A0ABP9PQY1</accession>
<evidence type="ECO:0000256" key="3">
    <source>
        <dbReference type="ARBA" id="ARBA00022960"/>
    </source>
</evidence>
<evidence type="ECO:0000259" key="7">
    <source>
        <dbReference type="Pfam" id="PF13480"/>
    </source>
</evidence>
<comment type="caution">
    <text evidence="8">The sequence shown here is derived from an EMBL/GenBank/DDBJ whole genome shotgun (WGS) entry which is preliminary data.</text>
</comment>
<evidence type="ECO:0000256" key="5">
    <source>
        <dbReference type="ARBA" id="ARBA00023315"/>
    </source>
</evidence>
<organism evidence="8 9">
    <name type="scientific">Pseudonocardia eucalypti</name>
    <dbReference type="NCBI Taxonomy" id="648755"/>
    <lineage>
        <taxon>Bacteria</taxon>
        <taxon>Bacillati</taxon>
        <taxon>Actinomycetota</taxon>
        <taxon>Actinomycetes</taxon>
        <taxon>Pseudonocardiales</taxon>
        <taxon>Pseudonocardiaceae</taxon>
        <taxon>Pseudonocardia</taxon>
    </lineage>
</organism>
<reference evidence="9" key="1">
    <citation type="journal article" date="2019" name="Int. J. Syst. Evol. Microbiol.">
        <title>The Global Catalogue of Microorganisms (GCM) 10K type strain sequencing project: providing services to taxonomists for standard genome sequencing and annotation.</title>
        <authorList>
            <consortium name="The Broad Institute Genomics Platform"/>
            <consortium name="The Broad Institute Genome Sequencing Center for Infectious Disease"/>
            <person name="Wu L."/>
            <person name="Ma J."/>
        </authorList>
    </citation>
    <scope>NUCLEOTIDE SEQUENCE [LARGE SCALE GENOMIC DNA]</scope>
    <source>
        <strain evidence="9">JCM 18303</strain>
    </source>
</reference>
<keyword evidence="2" id="KW-0808">Transferase</keyword>
<dbReference type="InterPro" id="IPR038740">
    <property type="entry name" value="BioF2-like_GNAT_dom"/>
</dbReference>